<dbReference type="SUPFAM" id="SSF50475">
    <property type="entry name" value="FMN-binding split barrel"/>
    <property type="match status" value="1"/>
</dbReference>
<dbReference type="Pfam" id="PF04075">
    <property type="entry name" value="F420H2_quin_red"/>
    <property type="match status" value="1"/>
</dbReference>
<proteinExistence type="inferred from homology"/>
<protein>
    <recommendedName>
        <fullName evidence="5">Nitroreductase</fullName>
    </recommendedName>
</protein>
<comment type="catalytic activity">
    <reaction evidence="2">
        <text>oxidized coenzyme F420-(gamma-L-Glu)(n) + a quinol + H(+) = reduced coenzyme F420-(gamma-L-Glu)(n) + a quinone</text>
        <dbReference type="Rhea" id="RHEA:39663"/>
        <dbReference type="Rhea" id="RHEA-COMP:12939"/>
        <dbReference type="Rhea" id="RHEA-COMP:14378"/>
        <dbReference type="ChEBI" id="CHEBI:15378"/>
        <dbReference type="ChEBI" id="CHEBI:24646"/>
        <dbReference type="ChEBI" id="CHEBI:132124"/>
        <dbReference type="ChEBI" id="CHEBI:133980"/>
        <dbReference type="ChEBI" id="CHEBI:139511"/>
    </reaction>
</comment>
<comment type="similarity">
    <text evidence="1">Belongs to the F420H(2)-dependent quinone reductase family.</text>
</comment>
<accession>A0A064CLR9</accession>
<dbReference type="STRING" id="1440774.Y900_021970"/>
<dbReference type="PANTHER" id="PTHR39428:SF1">
    <property type="entry name" value="F420H(2)-DEPENDENT QUINONE REDUCTASE RV1261C"/>
    <property type="match status" value="1"/>
</dbReference>
<dbReference type="InterPro" id="IPR012349">
    <property type="entry name" value="Split_barrel_FMN-bd"/>
</dbReference>
<dbReference type="OrthoDB" id="8225825at2"/>
<name>A0A064CLR9_9MYCO</name>
<evidence type="ECO:0008006" key="5">
    <source>
        <dbReference type="Google" id="ProtNLM"/>
    </source>
</evidence>
<dbReference type="GO" id="GO:0005886">
    <property type="term" value="C:plasma membrane"/>
    <property type="evidence" value="ECO:0007669"/>
    <property type="project" value="TreeGrafter"/>
</dbReference>
<dbReference type="eggNOG" id="COG0748">
    <property type="taxonomic scope" value="Bacteria"/>
</dbReference>
<organism evidence="3 4">
    <name type="scientific">Mycolicibacterium aromaticivorans JS19b1 = JCM 16368</name>
    <dbReference type="NCBI Taxonomy" id="1440774"/>
    <lineage>
        <taxon>Bacteria</taxon>
        <taxon>Bacillati</taxon>
        <taxon>Actinomycetota</taxon>
        <taxon>Actinomycetes</taxon>
        <taxon>Mycobacteriales</taxon>
        <taxon>Mycobacteriaceae</taxon>
        <taxon>Mycolicibacterium</taxon>
    </lineage>
</organism>
<dbReference type="GO" id="GO:0016491">
    <property type="term" value="F:oxidoreductase activity"/>
    <property type="evidence" value="ECO:0007669"/>
    <property type="project" value="InterPro"/>
</dbReference>
<evidence type="ECO:0000256" key="1">
    <source>
        <dbReference type="ARBA" id="ARBA00008710"/>
    </source>
</evidence>
<evidence type="ECO:0000313" key="4">
    <source>
        <dbReference type="Proteomes" id="UP000022835"/>
    </source>
</evidence>
<dbReference type="GO" id="GO:0070967">
    <property type="term" value="F:coenzyme F420 binding"/>
    <property type="evidence" value="ECO:0007669"/>
    <property type="project" value="TreeGrafter"/>
</dbReference>
<keyword evidence="4" id="KW-1185">Reference proteome</keyword>
<dbReference type="AlphaFoldDB" id="A0A064CLR9"/>
<evidence type="ECO:0000313" key="3">
    <source>
        <dbReference type="EMBL" id="KDF01525.1"/>
    </source>
</evidence>
<sequence>MAGMPQRFPDGHWGREDISPLFKPALAFASTAVGSRVIRALVPLDRRVLRATKGKYTLFGPTSMPELLLTTTGRKSGQPRLSALSYLREGERLLVLGSNFGQQHHPAWSLNLLANPEAVVAINGIEIPVTATLVTGPERDAGLARFLAYPMYQAYRTRTDRELRLFALTPR</sequence>
<dbReference type="PANTHER" id="PTHR39428">
    <property type="entry name" value="F420H(2)-DEPENDENT QUINONE REDUCTASE RV1261C"/>
    <property type="match status" value="1"/>
</dbReference>
<gene>
    <name evidence="3" type="ORF">Y900_021970</name>
</gene>
<comment type="caution">
    <text evidence="3">The sequence shown here is derived from an EMBL/GenBank/DDBJ whole genome shotgun (WGS) entry which is preliminary data.</text>
</comment>
<reference evidence="3" key="1">
    <citation type="submission" date="2014-05" db="EMBL/GenBank/DDBJ databases">
        <title>Genome sequence of Mycobacterium aromaticivorans strain JS19b1T (= DSM 45407T).</title>
        <authorList>
            <person name="Kwak Y."/>
            <person name="Park G.-S."/>
            <person name="Li Q.X."/>
            <person name="Lee S.-E."/>
            <person name="Shin J.-H."/>
        </authorList>
    </citation>
    <scope>NUCLEOTIDE SEQUENCE [LARGE SCALE GENOMIC DNA]</scope>
    <source>
        <strain evidence="3">JS19b1</strain>
    </source>
</reference>
<evidence type="ECO:0000256" key="2">
    <source>
        <dbReference type="ARBA" id="ARBA00049106"/>
    </source>
</evidence>
<dbReference type="Gene3D" id="2.30.110.10">
    <property type="entry name" value="Electron Transport, Fmn-binding Protein, Chain A"/>
    <property type="match status" value="1"/>
</dbReference>
<dbReference type="Proteomes" id="UP000022835">
    <property type="component" value="Unassembled WGS sequence"/>
</dbReference>
<dbReference type="NCBIfam" id="TIGR00026">
    <property type="entry name" value="hi_GC_TIGR00026"/>
    <property type="match status" value="1"/>
</dbReference>
<dbReference type="EMBL" id="JALN02000001">
    <property type="protein sequence ID" value="KDF01525.1"/>
    <property type="molecule type" value="Genomic_DNA"/>
</dbReference>
<dbReference type="InterPro" id="IPR004378">
    <property type="entry name" value="F420H2_quin_Rdtase"/>
</dbReference>